<gene>
    <name evidence="2" type="ORF">CfE428DRAFT_6152</name>
</gene>
<dbReference type="Proteomes" id="UP000005824">
    <property type="component" value="Unassembled WGS sequence"/>
</dbReference>
<proteinExistence type="predicted"/>
<evidence type="ECO:0000313" key="2">
    <source>
        <dbReference type="EMBL" id="EDY16339.1"/>
    </source>
</evidence>
<dbReference type="EMBL" id="ABVL01000035">
    <property type="protein sequence ID" value="EDY16339.1"/>
    <property type="molecule type" value="Genomic_DNA"/>
</dbReference>
<dbReference type="Pfam" id="PF13619">
    <property type="entry name" value="KTSC"/>
    <property type="match status" value="1"/>
</dbReference>
<feature type="domain" description="KTSC" evidence="1">
    <location>
        <begin position="6"/>
        <end position="62"/>
    </location>
</feature>
<keyword evidence="3" id="KW-1185">Reference proteome</keyword>
<dbReference type="InParanoid" id="B4DB61"/>
<protein>
    <recommendedName>
        <fullName evidence="1">KTSC domain-containing protein</fullName>
    </recommendedName>
</protein>
<dbReference type="InterPro" id="IPR025309">
    <property type="entry name" value="KTSC_dom"/>
</dbReference>
<accession>B4DB61</accession>
<comment type="caution">
    <text evidence="2">The sequence shown here is derived from an EMBL/GenBank/DDBJ whole genome shotgun (WGS) entry which is preliminary data.</text>
</comment>
<organism evidence="2 3">
    <name type="scientific">Chthoniobacter flavus Ellin428</name>
    <dbReference type="NCBI Taxonomy" id="497964"/>
    <lineage>
        <taxon>Bacteria</taxon>
        <taxon>Pseudomonadati</taxon>
        <taxon>Verrucomicrobiota</taxon>
        <taxon>Spartobacteria</taxon>
        <taxon>Chthoniobacterales</taxon>
        <taxon>Chthoniobacteraceae</taxon>
        <taxon>Chthoniobacter</taxon>
    </lineage>
</organism>
<sequence length="70" mass="8039">MHGLDSLSLAAAGYDAREKELTLAFRHGGIYRYFGVPRRAYRALMRAESKGQFFTGQIRGHYRFEKLDSP</sequence>
<dbReference type="STRING" id="497964.CfE428DRAFT_6152"/>
<reference evidence="2 3" key="1">
    <citation type="journal article" date="2011" name="J. Bacteriol.">
        <title>Genome sequence of Chthoniobacter flavus Ellin428, an aerobic heterotrophic soil bacterium.</title>
        <authorList>
            <person name="Kant R."/>
            <person name="van Passel M.W."/>
            <person name="Palva A."/>
            <person name="Lucas S."/>
            <person name="Lapidus A."/>
            <person name="Glavina Del Rio T."/>
            <person name="Dalin E."/>
            <person name="Tice H."/>
            <person name="Bruce D."/>
            <person name="Goodwin L."/>
            <person name="Pitluck S."/>
            <person name="Larimer F.W."/>
            <person name="Land M.L."/>
            <person name="Hauser L."/>
            <person name="Sangwan P."/>
            <person name="de Vos W.M."/>
            <person name="Janssen P.H."/>
            <person name="Smidt H."/>
        </authorList>
    </citation>
    <scope>NUCLEOTIDE SEQUENCE [LARGE SCALE GENOMIC DNA]</scope>
    <source>
        <strain evidence="2 3">Ellin428</strain>
    </source>
</reference>
<evidence type="ECO:0000313" key="3">
    <source>
        <dbReference type="Proteomes" id="UP000005824"/>
    </source>
</evidence>
<name>B4DB61_9BACT</name>
<dbReference type="AlphaFoldDB" id="B4DB61"/>
<dbReference type="RefSeq" id="WP_006983471.1">
    <property type="nucleotide sequence ID" value="NZ_ABVL01000035.1"/>
</dbReference>
<evidence type="ECO:0000259" key="1">
    <source>
        <dbReference type="Pfam" id="PF13619"/>
    </source>
</evidence>